<protein>
    <submittedName>
        <fullName evidence="1">Uncharacterized protein</fullName>
    </submittedName>
</protein>
<name>A0A9D3Q6Z4_MEGAT</name>
<proteinExistence type="predicted"/>
<dbReference type="AlphaFoldDB" id="A0A9D3Q6Z4"/>
<evidence type="ECO:0000313" key="1">
    <source>
        <dbReference type="EMBL" id="KAG7473909.1"/>
    </source>
</evidence>
<gene>
    <name evidence="1" type="ORF">MATL_G00100950</name>
</gene>
<dbReference type="EMBL" id="JAFDVH010000007">
    <property type="protein sequence ID" value="KAG7473909.1"/>
    <property type="molecule type" value="Genomic_DNA"/>
</dbReference>
<organism evidence="1 2">
    <name type="scientific">Megalops atlanticus</name>
    <name type="common">Tarpon</name>
    <name type="synonym">Clupea gigantea</name>
    <dbReference type="NCBI Taxonomy" id="7932"/>
    <lineage>
        <taxon>Eukaryota</taxon>
        <taxon>Metazoa</taxon>
        <taxon>Chordata</taxon>
        <taxon>Craniata</taxon>
        <taxon>Vertebrata</taxon>
        <taxon>Euteleostomi</taxon>
        <taxon>Actinopterygii</taxon>
        <taxon>Neopterygii</taxon>
        <taxon>Teleostei</taxon>
        <taxon>Elopiformes</taxon>
        <taxon>Megalopidae</taxon>
        <taxon>Megalops</taxon>
    </lineage>
</organism>
<reference evidence="1" key="1">
    <citation type="submission" date="2021-01" db="EMBL/GenBank/DDBJ databases">
        <authorList>
            <person name="Zahm M."/>
            <person name="Roques C."/>
            <person name="Cabau C."/>
            <person name="Klopp C."/>
            <person name="Donnadieu C."/>
            <person name="Jouanno E."/>
            <person name="Lampietro C."/>
            <person name="Louis A."/>
            <person name="Herpin A."/>
            <person name="Echchiki A."/>
            <person name="Berthelot C."/>
            <person name="Parey E."/>
            <person name="Roest-Crollius H."/>
            <person name="Braasch I."/>
            <person name="Postlethwait J."/>
            <person name="Bobe J."/>
            <person name="Montfort J."/>
            <person name="Bouchez O."/>
            <person name="Begum T."/>
            <person name="Mejri S."/>
            <person name="Adams A."/>
            <person name="Chen W.-J."/>
            <person name="Guiguen Y."/>
        </authorList>
    </citation>
    <scope>NUCLEOTIDE SEQUENCE</scope>
    <source>
        <strain evidence="1">YG-15Mar2019-1</strain>
        <tissue evidence="1">Brain</tissue>
    </source>
</reference>
<dbReference type="Proteomes" id="UP001046870">
    <property type="component" value="Chromosome 7"/>
</dbReference>
<comment type="caution">
    <text evidence="1">The sequence shown here is derived from an EMBL/GenBank/DDBJ whole genome shotgun (WGS) entry which is preliminary data.</text>
</comment>
<keyword evidence="2" id="KW-1185">Reference proteome</keyword>
<accession>A0A9D3Q6Z4</accession>
<evidence type="ECO:0000313" key="2">
    <source>
        <dbReference type="Proteomes" id="UP001046870"/>
    </source>
</evidence>
<sequence>MGQSAAPTSGAGQDTVSLRRHCPSIWMETGVPGVCAAVPVEQESVSARGSVTTHRFGGKPCLGGSVEHQACEAAPCAKSLPTFRDLQCQSLNRHASKRNANMWTATINDKVIVPGGLTLRLPPDA</sequence>
<dbReference type="OrthoDB" id="10609921at2759"/>